<dbReference type="InterPro" id="IPR000195">
    <property type="entry name" value="Rab-GAP-TBC_dom"/>
</dbReference>
<dbReference type="InterPro" id="IPR050302">
    <property type="entry name" value="Rab_GAP_TBC_domain"/>
</dbReference>
<accession>A0A336LJ20</accession>
<feature type="domain" description="Rab-GAP TBC" evidence="4">
    <location>
        <begin position="66"/>
        <end position="251"/>
    </location>
</feature>
<dbReference type="AlphaFoldDB" id="A0A336LJ20"/>
<keyword evidence="1" id="KW-0343">GTPase activation</keyword>
<dbReference type="GO" id="GO:0031267">
    <property type="term" value="F:small GTPase binding"/>
    <property type="evidence" value="ECO:0007669"/>
    <property type="project" value="TreeGrafter"/>
</dbReference>
<gene>
    <name evidence="5" type="primary">CSON007406</name>
</gene>
<dbReference type="SMART" id="SM00164">
    <property type="entry name" value="TBC"/>
    <property type="match status" value="1"/>
</dbReference>
<evidence type="ECO:0000313" key="5">
    <source>
        <dbReference type="EMBL" id="SSX18082.1"/>
    </source>
</evidence>
<evidence type="ECO:0000259" key="4">
    <source>
        <dbReference type="PROSITE" id="PS50086"/>
    </source>
</evidence>
<evidence type="ECO:0000256" key="2">
    <source>
        <dbReference type="ARBA" id="ARBA00043879"/>
    </source>
</evidence>
<evidence type="ECO:0000256" key="3">
    <source>
        <dbReference type="ARBA" id="ARBA00070878"/>
    </source>
</evidence>
<dbReference type="Gene3D" id="1.10.472.80">
    <property type="entry name" value="Ypt/Rab-GAP domain of gyp1p, domain 3"/>
    <property type="match status" value="1"/>
</dbReference>
<dbReference type="OMA" id="DTMIQDS"/>
<sequence>MAVSKFSEIDEYGFKRPPDFDYEYYEKIMTVYYTVLTSRALRWEKFLRKHDILDGGNTLKRFIRKGIPASMRPEVWLKSSSAFVHRQRQPDLYQKLLKCSYDKETADQIRVDLPRTFPENIYFDQYKTSLFNVLITYSLNNKDVGYCQGLNYIAGLLLLVTKNEEHSFWLLKEVVENIVPSYHTKSMYGLITDVEVLAQLVRQRSPEIHKHIKQVGLPWEVILTKWFICIFAEVLPVETVLRIWDCIFAEGFKILFRVSVTLILRNRSEILRTHDMSELLNVFRRAIKGQQVLDTHQFINSIFSVPGRLKRSDIEKLRTQINKTRLKDKVA</sequence>
<dbReference type="FunFam" id="1.10.472.80:FF:000029">
    <property type="entry name" value="Growth hormone-regulated TBC protein 1"/>
    <property type="match status" value="1"/>
</dbReference>
<dbReference type="Gene3D" id="1.10.10.750">
    <property type="entry name" value="Ypt/Rab-GAP domain of gyp1p, domain 1"/>
    <property type="match status" value="1"/>
</dbReference>
<dbReference type="Gene3D" id="1.10.8.270">
    <property type="entry name" value="putative rabgap domain of human tbc1 domain family member 14 like domains"/>
    <property type="match status" value="1"/>
</dbReference>
<dbReference type="EMBL" id="UFQT01000027">
    <property type="protein sequence ID" value="SSX18082.1"/>
    <property type="molecule type" value="Genomic_DNA"/>
</dbReference>
<dbReference type="VEuPathDB" id="VectorBase:CSON007406"/>
<dbReference type="GO" id="GO:0005096">
    <property type="term" value="F:GTPase activator activity"/>
    <property type="evidence" value="ECO:0007669"/>
    <property type="project" value="UniProtKB-KW"/>
</dbReference>
<dbReference type="PANTHER" id="PTHR47219:SF10">
    <property type="entry name" value="GROWTH HORMONE-REGULATED TBC PROTEIN 1"/>
    <property type="match status" value="1"/>
</dbReference>
<comment type="function">
    <text evidence="2">May act as a GTPase-activating protein for Rab family protein(s).</text>
</comment>
<protein>
    <recommendedName>
        <fullName evidence="3">Growth hormone-regulated TBC protein 1</fullName>
    </recommendedName>
</protein>
<dbReference type="SUPFAM" id="SSF47923">
    <property type="entry name" value="Ypt/Rab-GAP domain of gyp1p"/>
    <property type="match status" value="2"/>
</dbReference>
<name>A0A336LJ20_CULSO</name>
<dbReference type="FunFam" id="1.10.8.270:FF:000016">
    <property type="entry name" value="TBC1 domain family member 2A"/>
    <property type="match status" value="1"/>
</dbReference>
<dbReference type="PROSITE" id="PS50086">
    <property type="entry name" value="TBC_RABGAP"/>
    <property type="match status" value="1"/>
</dbReference>
<reference evidence="5" key="1">
    <citation type="submission" date="2018-07" db="EMBL/GenBank/DDBJ databases">
        <authorList>
            <person name="Quirk P.G."/>
            <person name="Krulwich T.A."/>
        </authorList>
    </citation>
    <scope>NUCLEOTIDE SEQUENCE</scope>
</reference>
<organism evidence="5">
    <name type="scientific">Culicoides sonorensis</name>
    <name type="common">Biting midge</name>
    <dbReference type="NCBI Taxonomy" id="179676"/>
    <lineage>
        <taxon>Eukaryota</taxon>
        <taxon>Metazoa</taxon>
        <taxon>Ecdysozoa</taxon>
        <taxon>Arthropoda</taxon>
        <taxon>Hexapoda</taxon>
        <taxon>Insecta</taxon>
        <taxon>Pterygota</taxon>
        <taxon>Neoptera</taxon>
        <taxon>Endopterygota</taxon>
        <taxon>Diptera</taxon>
        <taxon>Nematocera</taxon>
        <taxon>Chironomoidea</taxon>
        <taxon>Ceratopogonidae</taxon>
        <taxon>Ceratopogoninae</taxon>
        <taxon>Culicoides</taxon>
        <taxon>Monoculicoides</taxon>
    </lineage>
</organism>
<dbReference type="InterPro" id="IPR035969">
    <property type="entry name" value="Rab-GAP_TBC_sf"/>
</dbReference>
<dbReference type="Pfam" id="PF00566">
    <property type="entry name" value="RabGAP-TBC"/>
    <property type="match status" value="1"/>
</dbReference>
<proteinExistence type="predicted"/>
<dbReference type="PANTHER" id="PTHR47219">
    <property type="entry name" value="RAB GTPASE-ACTIVATING PROTEIN 1-LIKE"/>
    <property type="match status" value="1"/>
</dbReference>
<evidence type="ECO:0000256" key="1">
    <source>
        <dbReference type="ARBA" id="ARBA00022468"/>
    </source>
</evidence>